<evidence type="ECO:0000256" key="1">
    <source>
        <dbReference type="ARBA" id="ARBA00012513"/>
    </source>
</evidence>
<dbReference type="Proteomes" id="UP001488838">
    <property type="component" value="Unassembled WGS sequence"/>
</dbReference>
<dbReference type="InterPro" id="IPR000719">
    <property type="entry name" value="Prot_kinase_dom"/>
</dbReference>
<evidence type="ECO:0000256" key="9">
    <source>
        <dbReference type="PROSITE-ProRule" id="PRU10141"/>
    </source>
</evidence>
<evidence type="ECO:0000256" key="6">
    <source>
        <dbReference type="ARBA" id="ARBA00022840"/>
    </source>
</evidence>
<dbReference type="InterPro" id="IPR011009">
    <property type="entry name" value="Kinase-like_dom_sf"/>
</dbReference>
<dbReference type="PANTHER" id="PTHR24346:SF56">
    <property type="entry name" value="SERINE_THREONINE-PROTEIN KINASE MARK2"/>
    <property type="match status" value="1"/>
</dbReference>
<dbReference type="SUPFAM" id="SSF56112">
    <property type="entry name" value="Protein kinase-like (PK-like)"/>
    <property type="match status" value="2"/>
</dbReference>
<comment type="catalytic activity">
    <reaction evidence="7">
        <text>L-threonyl-[protein] + ATP = O-phospho-L-threonyl-[protein] + ADP + H(+)</text>
        <dbReference type="Rhea" id="RHEA:46608"/>
        <dbReference type="Rhea" id="RHEA-COMP:11060"/>
        <dbReference type="Rhea" id="RHEA-COMP:11605"/>
        <dbReference type="ChEBI" id="CHEBI:15378"/>
        <dbReference type="ChEBI" id="CHEBI:30013"/>
        <dbReference type="ChEBI" id="CHEBI:30616"/>
        <dbReference type="ChEBI" id="CHEBI:61977"/>
        <dbReference type="ChEBI" id="CHEBI:456216"/>
        <dbReference type="EC" id="2.7.11.1"/>
    </reaction>
</comment>
<keyword evidence="2" id="KW-0723">Serine/threonine-protein kinase</keyword>
<dbReference type="PROSITE" id="PS00107">
    <property type="entry name" value="PROTEIN_KINASE_ATP"/>
    <property type="match status" value="1"/>
</dbReference>
<reference evidence="11 12" key="1">
    <citation type="journal article" date="2023" name="bioRxiv">
        <title>Conserved and derived expression patterns and positive selection on dental genes reveal complex evolutionary context of ever-growing rodent molars.</title>
        <authorList>
            <person name="Calamari Z.T."/>
            <person name="Song A."/>
            <person name="Cohen E."/>
            <person name="Akter M."/>
            <person name="Roy R.D."/>
            <person name="Hallikas O."/>
            <person name="Christensen M.M."/>
            <person name="Li P."/>
            <person name="Marangoni P."/>
            <person name="Jernvall J."/>
            <person name="Klein O.D."/>
        </authorList>
    </citation>
    <scope>NUCLEOTIDE SEQUENCE [LARGE SCALE GENOMIC DNA]</scope>
    <source>
        <strain evidence="11">V071</strain>
    </source>
</reference>
<dbReference type="EMBL" id="JBBHLL010000003">
    <property type="protein sequence ID" value="KAK7834851.1"/>
    <property type="molecule type" value="Genomic_DNA"/>
</dbReference>
<comment type="caution">
    <text evidence="11">The sequence shown here is derived from an EMBL/GenBank/DDBJ whole genome shotgun (WGS) entry which is preliminary data.</text>
</comment>
<dbReference type="GO" id="GO:0035556">
    <property type="term" value="P:intracellular signal transduction"/>
    <property type="evidence" value="ECO:0007669"/>
    <property type="project" value="TreeGrafter"/>
</dbReference>
<organism evidence="11 12">
    <name type="scientific">Myodes glareolus</name>
    <name type="common">Bank vole</name>
    <name type="synonym">Clethrionomys glareolus</name>
    <dbReference type="NCBI Taxonomy" id="447135"/>
    <lineage>
        <taxon>Eukaryota</taxon>
        <taxon>Metazoa</taxon>
        <taxon>Chordata</taxon>
        <taxon>Craniata</taxon>
        <taxon>Vertebrata</taxon>
        <taxon>Euteleostomi</taxon>
        <taxon>Mammalia</taxon>
        <taxon>Eutheria</taxon>
        <taxon>Euarchontoglires</taxon>
        <taxon>Glires</taxon>
        <taxon>Rodentia</taxon>
        <taxon>Myomorpha</taxon>
        <taxon>Muroidea</taxon>
        <taxon>Cricetidae</taxon>
        <taxon>Arvicolinae</taxon>
        <taxon>Myodes</taxon>
    </lineage>
</organism>
<keyword evidence="4 9" id="KW-0547">Nucleotide-binding</keyword>
<evidence type="ECO:0000256" key="8">
    <source>
        <dbReference type="ARBA" id="ARBA00048679"/>
    </source>
</evidence>
<dbReference type="PANTHER" id="PTHR24346">
    <property type="entry name" value="MAP/MICROTUBULE AFFINITY-REGULATING KINASE"/>
    <property type="match status" value="1"/>
</dbReference>
<evidence type="ECO:0000256" key="5">
    <source>
        <dbReference type="ARBA" id="ARBA00022777"/>
    </source>
</evidence>
<dbReference type="GO" id="GO:0005524">
    <property type="term" value="F:ATP binding"/>
    <property type="evidence" value="ECO:0007669"/>
    <property type="project" value="UniProtKB-UniRule"/>
</dbReference>
<keyword evidence="6 9" id="KW-0067">ATP-binding</keyword>
<dbReference type="Gene3D" id="3.30.200.20">
    <property type="entry name" value="Phosphorylase Kinase, domain 1"/>
    <property type="match status" value="1"/>
</dbReference>
<sequence length="292" mass="33214">MGFDTTVSGQEASNNKLHGLFSRNKDLDRQFNVLYTIGQGGFGAVALVCHRHVYTLVAMKMVAMTTNTFIYRLREEIRGSRYRKRAGCMRKRRRQYSGSPCQPPEAQQHPARVDAEGNVKLGDSGLATRCGAGPVLQGRCGNKSSNAPELLPREDYDGKKAGRSVITTRYHPFRGRTLEEIEKNVSKERYYIIAYIFKRLDNLFFQMLSVAPERRPHIEDVQQHAWSLYKREYNEIMRTYLLEQQELDPTTSVKVVNPGPAPPPSLVPPLTSGRHLKRRASEPTFGLFHTQS</sequence>
<keyword evidence="12" id="KW-1185">Reference proteome</keyword>
<evidence type="ECO:0000256" key="7">
    <source>
        <dbReference type="ARBA" id="ARBA00047899"/>
    </source>
</evidence>
<dbReference type="AlphaFoldDB" id="A0AAW0K8H7"/>
<keyword evidence="5" id="KW-0418">Kinase</keyword>
<evidence type="ECO:0000256" key="2">
    <source>
        <dbReference type="ARBA" id="ARBA00022527"/>
    </source>
</evidence>
<evidence type="ECO:0000259" key="10">
    <source>
        <dbReference type="SMART" id="SM00220"/>
    </source>
</evidence>
<dbReference type="GO" id="GO:0005737">
    <property type="term" value="C:cytoplasm"/>
    <property type="evidence" value="ECO:0007669"/>
    <property type="project" value="TreeGrafter"/>
</dbReference>
<dbReference type="InterPro" id="IPR017441">
    <property type="entry name" value="Protein_kinase_ATP_BS"/>
</dbReference>
<evidence type="ECO:0000313" key="11">
    <source>
        <dbReference type="EMBL" id="KAK7834851.1"/>
    </source>
</evidence>
<feature type="binding site" evidence="9">
    <location>
        <position position="60"/>
    </location>
    <ligand>
        <name>ATP</name>
        <dbReference type="ChEBI" id="CHEBI:30616"/>
    </ligand>
</feature>
<dbReference type="SMART" id="SM00220">
    <property type="entry name" value="S_TKc"/>
    <property type="match status" value="1"/>
</dbReference>
<gene>
    <name evidence="11" type="ORF">U0070_022822</name>
</gene>
<accession>A0AAW0K8H7</accession>
<feature type="domain" description="Protein kinase" evidence="10">
    <location>
        <begin position="31"/>
        <end position="227"/>
    </location>
</feature>
<protein>
    <recommendedName>
        <fullName evidence="1">non-specific serine/threonine protein kinase</fullName>
        <ecNumber evidence="1">2.7.11.1</ecNumber>
    </recommendedName>
</protein>
<dbReference type="Gene3D" id="1.10.510.10">
    <property type="entry name" value="Transferase(Phosphotransferase) domain 1"/>
    <property type="match status" value="1"/>
</dbReference>
<evidence type="ECO:0000256" key="3">
    <source>
        <dbReference type="ARBA" id="ARBA00022679"/>
    </source>
</evidence>
<name>A0AAW0K8H7_MYOGA</name>
<dbReference type="EC" id="2.7.11.1" evidence="1"/>
<proteinExistence type="predicted"/>
<dbReference type="GO" id="GO:0050321">
    <property type="term" value="F:tau-protein kinase activity"/>
    <property type="evidence" value="ECO:0007669"/>
    <property type="project" value="TreeGrafter"/>
</dbReference>
<evidence type="ECO:0000313" key="12">
    <source>
        <dbReference type="Proteomes" id="UP001488838"/>
    </source>
</evidence>
<evidence type="ECO:0000256" key="4">
    <source>
        <dbReference type="ARBA" id="ARBA00022741"/>
    </source>
</evidence>
<keyword evidence="3" id="KW-0808">Transferase</keyword>
<comment type="catalytic activity">
    <reaction evidence="8">
        <text>L-seryl-[protein] + ATP = O-phospho-L-seryl-[protein] + ADP + H(+)</text>
        <dbReference type="Rhea" id="RHEA:17989"/>
        <dbReference type="Rhea" id="RHEA-COMP:9863"/>
        <dbReference type="Rhea" id="RHEA-COMP:11604"/>
        <dbReference type="ChEBI" id="CHEBI:15378"/>
        <dbReference type="ChEBI" id="CHEBI:29999"/>
        <dbReference type="ChEBI" id="CHEBI:30616"/>
        <dbReference type="ChEBI" id="CHEBI:83421"/>
        <dbReference type="ChEBI" id="CHEBI:456216"/>
        <dbReference type="EC" id="2.7.11.1"/>
    </reaction>
</comment>
<dbReference type="GO" id="GO:0000226">
    <property type="term" value="P:microtubule cytoskeleton organization"/>
    <property type="evidence" value="ECO:0007669"/>
    <property type="project" value="TreeGrafter"/>
</dbReference>